<dbReference type="AlphaFoldDB" id="A0A261TBA4"/>
<sequence>MAAPVTFSPRALEDLMEIGDYIAKDSRANALRFVSQLREQCVRIGRAPLGYPSRADLAPGLRMAPLGNYVVFFRFRFRDGTVRIERVLHSARDLLAVFHKDALRATRATKGTPE</sequence>
<keyword evidence="2" id="KW-1277">Toxin-antitoxin system</keyword>
<evidence type="ECO:0000313" key="3">
    <source>
        <dbReference type="EMBL" id="OZI46685.1"/>
    </source>
</evidence>
<dbReference type="OrthoDB" id="9798046at2"/>
<evidence type="ECO:0000256" key="2">
    <source>
        <dbReference type="ARBA" id="ARBA00022649"/>
    </source>
</evidence>
<gene>
    <name evidence="3" type="ORF">CAL25_18520</name>
</gene>
<evidence type="ECO:0000256" key="1">
    <source>
        <dbReference type="ARBA" id="ARBA00006226"/>
    </source>
</evidence>
<dbReference type="RefSeq" id="WP_094802538.1">
    <property type="nucleotide sequence ID" value="NZ_NEVP01000011.1"/>
</dbReference>
<dbReference type="Proteomes" id="UP000216913">
    <property type="component" value="Unassembled WGS sequence"/>
</dbReference>
<organism evidence="3 4">
    <name type="scientific">Bordetella genomosp. 5</name>
    <dbReference type="NCBI Taxonomy" id="1395608"/>
    <lineage>
        <taxon>Bacteria</taxon>
        <taxon>Pseudomonadati</taxon>
        <taxon>Pseudomonadota</taxon>
        <taxon>Betaproteobacteria</taxon>
        <taxon>Burkholderiales</taxon>
        <taxon>Alcaligenaceae</taxon>
        <taxon>Bordetella</taxon>
    </lineage>
</organism>
<protein>
    <submittedName>
        <fullName evidence="3">Addiction module toxin RelE</fullName>
    </submittedName>
</protein>
<proteinExistence type="inferred from homology"/>
<evidence type="ECO:0000313" key="4">
    <source>
        <dbReference type="Proteomes" id="UP000216913"/>
    </source>
</evidence>
<dbReference type="PANTHER" id="PTHR33755:SF6">
    <property type="entry name" value="PLASMID STABILIZATION SYSTEM PROTEIN"/>
    <property type="match status" value="1"/>
</dbReference>
<accession>A0A261TBA4</accession>
<comment type="caution">
    <text evidence="3">The sequence shown here is derived from an EMBL/GenBank/DDBJ whole genome shotgun (WGS) entry which is preliminary data.</text>
</comment>
<dbReference type="InterPro" id="IPR035093">
    <property type="entry name" value="RelE/ParE_toxin_dom_sf"/>
</dbReference>
<comment type="similarity">
    <text evidence="1">Belongs to the RelE toxin family.</text>
</comment>
<keyword evidence="4" id="KW-1185">Reference proteome</keyword>
<dbReference type="Pfam" id="PF05016">
    <property type="entry name" value="ParE_toxin"/>
    <property type="match status" value="1"/>
</dbReference>
<dbReference type="InterPro" id="IPR051803">
    <property type="entry name" value="TA_system_RelE-like_toxin"/>
</dbReference>
<dbReference type="Gene3D" id="3.30.2310.20">
    <property type="entry name" value="RelE-like"/>
    <property type="match status" value="1"/>
</dbReference>
<name>A0A261TBA4_9BORD</name>
<dbReference type="EMBL" id="NEVP01000011">
    <property type="protein sequence ID" value="OZI46685.1"/>
    <property type="molecule type" value="Genomic_DNA"/>
</dbReference>
<reference evidence="3 4" key="1">
    <citation type="submission" date="2017-05" db="EMBL/GenBank/DDBJ databases">
        <title>Complete and WGS of Bordetella genogroups.</title>
        <authorList>
            <person name="Spilker T."/>
            <person name="LiPuma J."/>
        </authorList>
    </citation>
    <scope>NUCLEOTIDE SEQUENCE [LARGE SCALE GENOMIC DNA]</scope>
    <source>
        <strain evidence="3 4">AU10456</strain>
    </source>
</reference>
<dbReference type="PANTHER" id="PTHR33755">
    <property type="entry name" value="TOXIN PARE1-RELATED"/>
    <property type="match status" value="1"/>
</dbReference>
<dbReference type="InterPro" id="IPR007712">
    <property type="entry name" value="RelE/ParE_toxin"/>
</dbReference>